<dbReference type="Pfam" id="PF01695">
    <property type="entry name" value="IstB_IS21"/>
    <property type="match status" value="1"/>
</dbReference>
<sequence>MMLTSLAEGEERKKGEEGRRKGERKENILITGATGSGKSYIASALGNQACMQGVKTQYYNTTKLFPKLKMLKADGSYIREVARIEKQDLLILDDFGIQQLDDMARMALLEIIEDRWIFRTILTPVLDILTPLKMGLVL</sequence>
<feature type="compositionally biased region" description="Basic and acidic residues" evidence="1">
    <location>
        <begin position="9"/>
        <end position="27"/>
    </location>
</feature>
<feature type="region of interest" description="Disordered" evidence="1">
    <location>
        <begin position="1"/>
        <end position="27"/>
    </location>
</feature>
<dbReference type="RefSeq" id="WP_241414786.1">
    <property type="nucleotide sequence ID" value="NZ_JAKZGO010000077.1"/>
</dbReference>
<dbReference type="EMBL" id="JAKZGO010000077">
    <property type="protein sequence ID" value="MCH7415932.1"/>
    <property type="molecule type" value="Genomic_DNA"/>
</dbReference>
<dbReference type="PANTHER" id="PTHR30050:SF4">
    <property type="entry name" value="ATP-BINDING PROTEIN RV3427C IN INSERTION SEQUENCE-RELATED"/>
    <property type="match status" value="1"/>
</dbReference>
<keyword evidence="3" id="KW-0547">Nucleotide-binding</keyword>
<name>A0ABS9VHL5_9BACT</name>
<keyword evidence="4" id="KW-1185">Reference proteome</keyword>
<dbReference type="Gene3D" id="3.40.50.300">
    <property type="entry name" value="P-loop containing nucleotide triphosphate hydrolases"/>
    <property type="match status" value="1"/>
</dbReference>
<proteinExistence type="predicted"/>
<feature type="domain" description="IstB-like ATP-binding" evidence="2">
    <location>
        <begin position="23"/>
        <end position="120"/>
    </location>
</feature>
<reference evidence="3" key="1">
    <citation type="submission" date="2022-03" db="EMBL/GenBank/DDBJ databases">
        <title>De novo assembled genomes of Belliella spp. (Cyclobacteriaceae) strains.</title>
        <authorList>
            <person name="Szabo A."/>
            <person name="Korponai K."/>
            <person name="Felfoldi T."/>
        </authorList>
    </citation>
    <scope>NUCLEOTIDE SEQUENCE</scope>
    <source>
        <strain evidence="3">DSM 111903</strain>
    </source>
</reference>
<dbReference type="InterPro" id="IPR027417">
    <property type="entry name" value="P-loop_NTPase"/>
</dbReference>
<dbReference type="Proteomes" id="UP001165430">
    <property type="component" value="Unassembled WGS sequence"/>
</dbReference>
<dbReference type="SUPFAM" id="SSF52540">
    <property type="entry name" value="P-loop containing nucleoside triphosphate hydrolases"/>
    <property type="match status" value="1"/>
</dbReference>
<evidence type="ECO:0000313" key="3">
    <source>
        <dbReference type="EMBL" id="MCH7415932.1"/>
    </source>
</evidence>
<dbReference type="PANTHER" id="PTHR30050">
    <property type="entry name" value="CHROMOSOMAL REPLICATION INITIATOR PROTEIN DNAA"/>
    <property type="match status" value="1"/>
</dbReference>
<evidence type="ECO:0000313" key="4">
    <source>
        <dbReference type="Proteomes" id="UP001165430"/>
    </source>
</evidence>
<dbReference type="CDD" id="cd00009">
    <property type="entry name" value="AAA"/>
    <property type="match status" value="1"/>
</dbReference>
<keyword evidence="3" id="KW-0067">ATP-binding</keyword>
<organism evidence="3 4">
    <name type="scientific">Belliella alkalica</name>
    <dbReference type="NCBI Taxonomy" id="1730871"/>
    <lineage>
        <taxon>Bacteria</taxon>
        <taxon>Pseudomonadati</taxon>
        <taxon>Bacteroidota</taxon>
        <taxon>Cytophagia</taxon>
        <taxon>Cytophagales</taxon>
        <taxon>Cyclobacteriaceae</taxon>
        <taxon>Belliella</taxon>
    </lineage>
</organism>
<accession>A0ABS9VHL5</accession>
<dbReference type="GO" id="GO:0005524">
    <property type="term" value="F:ATP binding"/>
    <property type="evidence" value="ECO:0007669"/>
    <property type="project" value="UniProtKB-KW"/>
</dbReference>
<comment type="caution">
    <text evidence="3">The sequence shown here is derived from an EMBL/GenBank/DDBJ whole genome shotgun (WGS) entry which is preliminary data.</text>
</comment>
<gene>
    <name evidence="3" type="ORF">MM213_20730</name>
</gene>
<evidence type="ECO:0000259" key="2">
    <source>
        <dbReference type="Pfam" id="PF01695"/>
    </source>
</evidence>
<protein>
    <submittedName>
        <fullName evidence="3">ATP-binding protein</fullName>
    </submittedName>
</protein>
<evidence type="ECO:0000256" key="1">
    <source>
        <dbReference type="SAM" id="MobiDB-lite"/>
    </source>
</evidence>
<dbReference type="InterPro" id="IPR002611">
    <property type="entry name" value="IstB_ATP-bd"/>
</dbReference>